<dbReference type="GO" id="GO:0005507">
    <property type="term" value="F:copper ion binding"/>
    <property type="evidence" value="ECO:0007669"/>
    <property type="project" value="InterPro"/>
</dbReference>
<dbReference type="Proteomes" id="UP000502706">
    <property type="component" value="Plasmid unnamed1"/>
</dbReference>
<gene>
    <name evidence="3" type="ORF">GBA65_21350</name>
</gene>
<protein>
    <submittedName>
        <fullName evidence="3">Multicopper oxidase domain-containing protein</fullName>
    </submittedName>
</protein>
<dbReference type="InterPro" id="IPR033138">
    <property type="entry name" value="Cu_oxidase_CS"/>
</dbReference>
<dbReference type="InterPro" id="IPR002355">
    <property type="entry name" value="Cu_oxidase_Cu_BS"/>
</dbReference>
<dbReference type="InterPro" id="IPR034279">
    <property type="entry name" value="CuRO_3_CopA"/>
</dbReference>
<feature type="domain" description="Plastocyanin-like" evidence="2">
    <location>
        <begin position="7"/>
        <end position="111"/>
    </location>
</feature>
<keyword evidence="1" id="KW-0479">Metal-binding</keyword>
<geneLocation type="plasmid" evidence="3 4">
    <name>unnamed1</name>
</geneLocation>
<dbReference type="RefSeq" id="WP_166398713.1">
    <property type="nucleotide sequence ID" value="NZ_CP045122.1"/>
</dbReference>
<dbReference type="EMBL" id="CP045122">
    <property type="protein sequence ID" value="QIN81000.1"/>
    <property type="molecule type" value="Genomic_DNA"/>
</dbReference>
<keyword evidence="3" id="KW-0614">Plasmid</keyword>
<organism evidence="3 4">
    <name type="scientific">Rubrobacter marinus</name>
    <dbReference type="NCBI Taxonomy" id="2653852"/>
    <lineage>
        <taxon>Bacteria</taxon>
        <taxon>Bacillati</taxon>
        <taxon>Actinomycetota</taxon>
        <taxon>Rubrobacteria</taxon>
        <taxon>Rubrobacterales</taxon>
        <taxon>Rubrobacteraceae</taxon>
        <taxon>Rubrobacter</taxon>
    </lineage>
</organism>
<dbReference type="PROSITE" id="PS00080">
    <property type="entry name" value="MULTICOPPER_OXIDASE2"/>
    <property type="match status" value="1"/>
</dbReference>
<dbReference type="Pfam" id="PF07731">
    <property type="entry name" value="Cu-oxidase_2"/>
    <property type="match status" value="1"/>
</dbReference>
<name>A0A6G8Q3J8_9ACTN</name>
<dbReference type="InterPro" id="IPR011706">
    <property type="entry name" value="Cu-oxidase_C"/>
</dbReference>
<evidence type="ECO:0000313" key="3">
    <source>
        <dbReference type="EMBL" id="QIN81000.1"/>
    </source>
</evidence>
<keyword evidence="4" id="KW-1185">Reference proteome</keyword>
<proteinExistence type="predicted"/>
<evidence type="ECO:0000259" key="2">
    <source>
        <dbReference type="Pfam" id="PF07731"/>
    </source>
</evidence>
<sequence>MPLTLNGDEETCVWTVGDEAFEEADRIPVGRDRHVRFEFENKTMMPHPMHLHGHFFRVDNGTGRGPMKDTVLVEPGQKLNIDWVSDNPGDWAFHCHQAYHQEAGMMRVVRVA</sequence>
<dbReference type="CDD" id="cd13896">
    <property type="entry name" value="CuRO_3_CopA"/>
    <property type="match status" value="1"/>
</dbReference>
<dbReference type="PROSITE" id="PS00079">
    <property type="entry name" value="MULTICOPPER_OXIDASE1"/>
    <property type="match status" value="1"/>
</dbReference>
<dbReference type="GO" id="GO:0016491">
    <property type="term" value="F:oxidoreductase activity"/>
    <property type="evidence" value="ECO:0007669"/>
    <property type="project" value="InterPro"/>
</dbReference>
<dbReference type="InterPro" id="IPR008972">
    <property type="entry name" value="Cupredoxin"/>
</dbReference>
<dbReference type="KEGG" id="rmar:GBA65_21350"/>
<evidence type="ECO:0000313" key="4">
    <source>
        <dbReference type="Proteomes" id="UP000502706"/>
    </source>
</evidence>
<dbReference type="AlphaFoldDB" id="A0A6G8Q3J8"/>
<dbReference type="SUPFAM" id="SSF49503">
    <property type="entry name" value="Cupredoxins"/>
    <property type="match status" value="1"/>
</dbReference>
<reference evidence="3 4" key="1">
    <citation type="submission" date="2019-10" db="EMBL/GenBank/DDBJ databases">
        <title>Rubrobacter sp nov SCSIO 52915 isolated from a deep-sea sediment in the South China Sea.</title>
        <authorList>
            <person name="Chen R.W."/>
        </authorList>
    </citation>
    <scope>NUCLEOTIDE SEQUENCE [LARGE SCALE GENOMIC DNA]</scope>
    <source>
        <strain evidence="3 4">SCSIO 52915</strain>
        <plasmid evidence="3 4">unnamed1</plasmid>
    </source>
</reference>
<accession>A0A6G8Q3J8</accession>
<dbReference type="Gene3D" id="2.60.40.420">
    <property type="entry name" value="Cupredoxins - blue copper proteins"/>
    <property type="match status" value="1"/>
</dbReference>
<evidence type="ECO:0000256" key="1">
    <source>
        <dbReference type="ARBA" id="ARBA00022723"/>
    </source>
</evidence>